<gene>
    <name evidence="12" type="ORF">AN957_25785</name>
</gene>
<protein>
    <recommendedName>
        <fullName evidence="10">Autoinducer 2 import system permease protein LsrC</fullName>
    </recommendedName>
</protein>
<dbReference type="GO" id="GO:0022857">
    <property type="term" value="F:transmembrane transporter activity"/>
    <property type="evidence" value="ECO:0007669"/>
    <property type="project" value="InterPro"/>
</dbReference>
<feature type="transmembrane region" description="Helical" evidence="11">
    <location>
        <begin position="117"/>
        <end position="137"/>
    </location>
</feature>
<dbReference type="CDD" id="cd06579">
    <property type="entry name" value="TM_PBP1_transp_AraH_like"/>
    <property type="match status" value="1"/>
</dbReference>
<dbReference type="InterPro" id="IPR001851">
    <property type="entry name" value="ABC_transp_permease"/>
</dbReference>
<evidence type="ECO:0000256" key="5">
    <source>
        <dbReference type="ARBA" id="ARBA00022519"/>
    </source>
</evidence>
<dbReference type="STRING" id="1637975.AN957_25785"/>
<evidence type="ECO:0000256" key="6">
    <source>
        <dbReference type="ARBA" id="ARBA00022692"/>
    </source>
</evidence>
<keyword evidence="13" id="KW-1185">Reference proteome</keyword>
<feature type="transmembrane region" description="Helical" evidence="11">
    <location>
        <begin position="289"/>
        <end position="310"/>
    </location>
</feature>
<feature type="transmembrane region" description="Helical" evidence="11">
    <location>
        <begin position="157"/>
        <end position="179"/>
    </location>
</feature>
<feature type="transmembrane region" description="Helical" evidence="11">
    <location>
        <begin position="238"/>
        <end position="257"/>
    </location>
</feature>
<dbReference type="GO" id="GO:0005886">
    <property type="term" value="C:plasma membrane"/>
    <property type="evidence" value="ECO:0007669"/>
    <property type="project" value="UniProtKB-SubCell"/>
</dbReference>
<evidence type="ECO:0000256" key="9">
    <source>
        <dbReference type="ARBA" id="ARBA00025439"/>
    </source>
</evidence>
<dbReference type="PANTHER" id="PTHR32196:SF29">
    <property type="entry name" value="AUTOINDUCER 2 IMPORT SYSTEM PERMEASE PROTEIN LSRC"/>
    <property type="match status" value="1"/>
</dbReference>
<dbReference type="Proteomes" id="UP000050996">
    <property type="component" value="Unassembled WGS sequence"/>
</dbReference>
<feature type="transmembrane region" description="Helical" evidence="11">
    <location>
        <begin position="264"/>
        <end position="283"/>
    </location>
</feature>
<feature type="transmembrane region" description="Helical" evidence="11">
    <location>
        <begin position="90"/>
        <end position="110"/>
    </location>
</feature>
<dbReference type="PATRIC" id="fig|1637975.4.peg.5208"/>
<evidence type="ECO:0000256" key="11">
    <source>
        <dbReference type="SAM" id="Phobius"/>
    </source>
</evidence>
<evidence type="ECO:0000256" key="1">
    <source>
        <dbReference type="ARBA" id="ARBA00004651"/>
    </source>
</evidence>
<evidence type="ECO:0000256" key="2">
    <source>
        <dbReference type="ARBA" id="ARBA00011262"/>
    </source>
</evidence>
<reference evidence="12 13" key="1">
    <citation type="submission" date="2015-09" db="EMBL/GenBank/DDBJ databases">
        <title>Genome sequencing project for genomic taxonomy and phylogenomics of Bacillus-like bacteria.</title>
        <authorList>
            <person name="Liu B."/>
            <person name="Wang J."/>
            <person name="Zhu Y."/>
            <person name="Liu G."/>
            <person name="Chen Q."/>
            <person name="Chen Z."/>
            <person name="Lan J."/>
            <person name="Che J."/>
            <person name="Ge C."/>
            <person name="Shi H."/>
            <person name="Pan Z."/>
            <person name="Liu X."/>
        </authorList>
    </citation>
    <scope>NUCLEOTIDE SEQUENCE [LARGE SCALE GENOMIC DNA]</scope>
    <source>
        <strain evidence="12 13">FJAT-18043</strain>
    </source>
</reference>
<dbReference type="Pfam" id="PF02653">
    <property type="entry name" value="BPD_transp_2"/>
    <property type="match status" value="1"/>
</dbReference>
<comment type="function">
    <text evidence="9">Part of the ABC transporter complex LsrABCD involved in autoinducer 2 (AI-2) import. Probably responsible for the translocation of the substrate across the membrane.</text>
</comment>
<dbReference type="AlphaFoldDB" id="A0A0Q3QVG9"/>
<keyword evidence="3" id="KW-0813">Transport</keyword>
<keyword evidence="4" id="KW-1003">Cell membrane</keyword>
<sequence length="333" mass="35018">MSRLISLAKHREIRTVIFLILLFLIVGIVNPDFVTVANIENAVKNSLLYIVLAAGITFVLLTGEIDISVGGILGLSAAVSGMFLRDGGSIFLAILIAIVIGGVIGLINGLGVTKLRISSFIMTLGMLEIARVVQVIYTNGKWVENLPKTFKEISQSSILGINTLGVIVIIAVILIHFFLVNSRKGRYFAAIGDNQDGAVLIGIPVKRYKVFAFVISGICAAVAGLIFASQIGFISTTAGIGIEMTVIAAAVLGGVSLSGGIGSVIGASVGAIIMSSINSALVFLKVPAFWNSAISGLLLILIVVADVLIVRRANKKANKERLNARVLNYQEGA</sequence>
<feature type="transmembrane region" description="Helical" evidence="11">
    <location>
        <begin position="12"/>
        <end position="30"/>
    </location>
</feature>
<evidence type="ECO:0000256" key="3">
    <source>
        <dbReference type="ARBA" id="ARBA00022448"/>
    </source>
</evidence>
<evidence type="ECO:0000256" key="4">
    <source>
        <dbReference type="ARBA" id="ARBA00022475"/>
    </source>
</evidence>
<keyword evidence="5" id="KW-0997">Cell inner membrane</keyword>
<accession>A0A0Q3QVG9</accession>
<dbReference type="RefSeq" id="WP_053478416.1">
    <property type="nucleotide sequence ID" value="NZ_CP041305.1"/>
</dbReference>
<feature type="transmembrane region" description="Helical" evidence="11">
    <location>
        <begin position="210"/>
        <end position="232"/>
    </location>
</feature>
<name>A0A0Q3QVG9_9BACI</name>
<evidence type="ECO:0000256" key="8">
    <source>
        <dbReference type="ARBA" id="ARBA00023136"/>
    </source>
</evidence>
<dbReference type="EMBL" id="LJIX01000006">
    <property type="protein sequence ID" value="KQL21632.1"/>
    <property type="molecule type" value="Genomic_DNA"/>
</dbReference>
<evidence type="ECO:0000313" key="12">
    <source>
        <dbReference type="EMBL" id="KQL21632.1"/>
    </source>
</evidence>
<comment type="caution">
    <text evidence="12">The sequence shown here is derived from an EMBL/GenBank/DDBJ whole genome shotgun (WGS) entry which is preliminary data.</text>
</comment>
<dbReference type="PANTHER" id="PTHR32196">
    <property type="entry name" value="ABC TRANSPORTER PERMEASE PROTEIN YPHD-RELATED-RELATED"/>
    <property type="match status" value="1"/>
</dbReference>
<keyword evidence="6 11" id="KW-0812">Transmembrane</keyword>
<evidence type="ECO:0000313" key="13">
    <source>
        <dbReference type="Proteomes" id="UP000050996"/>
    </source>
</evidence>
<evidence type="ECO:0000256" key="7">
    <source>
        <dbReference type="ARBA" id="ARBA00022989"/>
    </source>
</evidence>
<proteinExistence type="predicted"/>
<evidence type="ECO:0000256" key="10">
    <source>
        <dbReference type="ARBA" id="ARBA00039382"/>
    </source>
</evidence>
<comment type="subcellular location">
    <subcellularLocation>
        <location evidence="1">Cell membrane</location>
        <topology evidence="1">Multi-pass membrane protein</topology>
    </subcellularLocation>
</comment>
<keyword evidence="8 11" id="KW-0472">Membrane</keyword>
<comment type="subunit">
    <text evidence="2">The complex is composed of two ATP-binding proteins (LsrA), two transmembrane proteins (LsrC and LsrD) and a solute-binding protein (LsrB).</text>
</comment>
<organism evidence="12 13">
    <name type="scientific">Cytobacillus solani</name>
    <dbReference type="NCBI Taxonomy" id="1637975"/>
    <lineage>
        <taxon>Bacteria</taxon>
        <taxon>Bacillati</taxon>
        <taxon>Bacillota</taxon>
        <taxon>Bacilli</taxon>
        <taxon>Bacillales</taxon>
        <taxon>Bacillaceae</taxon>
        <taxon>Cytobacillus</taxon>
    </lineage>
</organism>
<keyword evidence="7 11" id="KW-1133">Transmembrane helix</keyword>